<keyword evidence="1" id="KW-0812">Transmembrane</keyword>
<evidence type="ECO:0000256" key="1">
    <source>
        <dbReference type="SAM" id="Phobius"/>
    </source>
</evidence>
<keyword evidence="1" id="KW-0472">Membrane</keyword>
<dbReference type="OrthoDB" id="6899355at2"/>
<proteinExistence type="predicted"/>
<keyword evidence="4" id="KW-1185">Reference proteome</keyword>
<name>U2ZUT4_AQUA1</name>
<organism evidence="3 4">
    <name type="scientific">Aquipseudomonas alcaligenes (strain ATCC 14909 / DSM 50342 / CCUG 1425 / JCM 20561 / NBRC 14159 / NCIMB 9945 / NCTC 10367 / 1577)</name>
    <name type="common">Pseudomonas alcaligenes</name>
    <dbReference type="NCBI Taxonomy" id="1215092"/>
    <lineage>
        <taxon>Bacteria</taxon>
        <taxon>Pseudomonadati</taxon>
        <taxon>Pseudomonadota</taxon>
        <taxon>Gammaproteobacteria</taxon>
        <taxon>Pseudomonadales</taxon>
        <taxon>Pseudomonadaceae</taxon>
        <taxon>Aquipseudomonas</taxon>
    </lineage>
</organism>
<gene>
    <name evidence="3" type="ORF">PA6_049_00110</name>
</gene>
<dbReference type="InterPro" id="IPR003675">
    <property type="entry name" value="Rce1/LyrA-like_dom"/>
</dbReference>
<feature type="transmembrane region" description="Helical" evidence="1">
    <location>
        <begin position="86"/>
        <end position="107"/>
    </location>
</feature>
<dbReference type="Pfam" id="PF02517">
    <property type="entry name" value="Rce1-like"/>
    <property type="match status" value="1"/>
</dbReference>
<evidence type="ECO:0000259" key="2">
    <source>
        <dbReference type="Pfam" id="PF02517"/>
    </source>
</evidence>
<dbReference type="GO" id="GO:0004175">
    <property type="term" value="F:endopeptidase activity"/>
    <property type="evidence" value="ECO:0007669"/>
    <property type="project" value="UniProtKB-ARBA"/>
</dbReference>
<dbReference type="AlphaFoldDB" id="U2ZUT4"/>
<comment type="caution">
    <text evidence="3">The sequence shown here is derived from an EMBL/GenBank/DDBJ whole genome shotgun (WGS) entry which is preliminary data.</text>
</comment>
<feature type="transmembrane region" description="Helical" evidence="1">
    <location>
        <begin position="21"/>
        <end position="41"/>
    </location>
</feature>
<accession>U2ZUT4</accession>
<keyword evidence="1" id="KW-1133">Transmembrane helix</keyword>
<dbReference type="EMBL" id="BATI01000049">
    <property type="protein sequence ID" value="GAD64822.1"/>
    <property type="molecule type" value="Genomic_DNA"/>
</dbReference>
<sequence length="228" mass="25301">MELAVQREEAPRALSWTRLPYAILLFVLWLFTQEVAGYLAVSNGFTSYLLASKVTGGALFMMAAAWATRRSTIWPALWWRFKARDWAIGSILVLVVYLTGFAAAQLLGTPQEQRMANLFVGLSSFESLMLIAAVIIAAPIGEELAFRHFLQGGLTFRESPFWNWVAALLTAIVFASLHSSYAQMTTYATLFALAMVLGWMRFRSKSIALLVLLHGQAGAVALLLNLLY</sequence>
<feature type="transmembrane region" description="Helical" evidence="1">
    <location>
        <begin position="161"/>
        <end position="178"/>
    </location>
</feature>
<dbReference type="GO" id="GO:0080120">
    <property type="term" value="P:CAAX-box protein maturation"/>
    <property type="evidence" value="ECO:0007669"/>
    <property type="project" value="UniProtKB-ARBA"/>
</dbReference>
<dbReference type="Proteomes" id="UP000016560">
    <property type="component" value="Unassembled WGS sequence"/>
</dbReference>
<protein>
    <recommendedName>
        <fullName evidence="2">CAAX prenyl protease 2/Lysostaphin resistance protein A-like domain-containing protein</fullName>
    </recommendedName>
</protein>
<evidence type="ECO:0000313" key="3">
    <source>
        <dbReference type="EMBL" id="GAD64822.1"/>
    </source>
</evidence>
<reference evidence="3" key="1">
    <citation type="submission" date="2024-09" db="EMBL/GenBank/DDBJ databases">
        <title>Whole genome shotgun sequence of Pseudomonas alcaligenes NBRC 14159.</title>
        <authorList>
            <person name="Yoshida I."/>
            <person name="Hosoyama A."/>
            <person name="Tsuchikane K."/>
            <person name="Noguchi M."/>
            <person name="Hirakata S."/>
            <person name="Ando Y."/>
            <person name="Ohji S."/>
            <person name="Yamazoe A."/>
            <person name="Yamazaki S."/>
            <person name="Fujita N."/>
        </authorList>
    </citation>
    <scope>NUCLEOTIDE SEQUENCE</scope>
    <source>
        <strain evidence="3">NBRC 14159</strain>
    </source>
</reference>
<evidence type="ECO:0000313" key="4">
    <source>
        <dbReference type="Proteomes" id="UP000016560"/>
    </source>
</evidence>
<feature type="transmembrane region" description="Helical" evidence="1">
    <location>
        <begin position="207"/>
        <end position="227"/>
    </location>
</feature>
<feature type="transmembrane region" description="Helical" evidence="1">
    <location>
        <begin position="47"/>
        <end position="66"/>
    </location>
</feature>
<dbReference type="RefSeq" id="WP_021702891.1">
    <property type="nucleotide sequence ID" value="NZ_BATI01000049.1"/>
</dbReference>
<feature type="transmembrane region" description="Helical" evidence="1">
    <location>
        <begin position="119"/>
        <end position="140"/>
    </location>
</feature>
<feature type="transmembrane region" description="Helical" evidence="1">
    <location>
        <begin position="184"/>
        <end position="200"/>
    </location>
</feature>
<feature type="domain" description="CAAX prenyl protease 2/Lysostaphin resistance protein A-like" evidence="2">
    <location>
        <begin position="127"/>
        <end position="215"/>
    </location>
</feature>